<evidence type="ECO:0000256" key="4">
    <source>
        <dbReference type="ARBA" id="ARBA00022692"/>
    </source>
</evidence>
<evidence type="ECO:0000256" key="8">
    <source>
        <dbReference type="ARBA" id="ARBA00035652"/>
    </source>
</evidence>
<feature type="transmembrane region" description="Helical" evidence="9">
    <location>
        <begin position="134"/>
        <end position="159"/>
    </location>
</feature>
<sequence>MPEFHPGDWVEDAVDWLQKHLGWLFDFINTVLTGLYDRINDVLGGGEALLMAGIFAVIALWLRGALAGVVTFAGFALIDSFQLWDQAMETLSLVLAAAVITIVIAVPLGIWAARSKAFSAFVRPVLDVMQTMPAFVYLIPGVMFFSVGTTPGLLATIVFSMPPGVRMTELGIRQVDSELVEAAEAFGTSPKHTLTRVQFPLALPTIMAGVNQVIMLALSMVVIAGMAGAPGLGERVYAAVTQVQVGLGVESGVGVVILAMYLDRMTGALNARVSPLGRRAAAKATAAMGRMKFVRYRPGTAVALCGVVVLALVAGGMNLAGGDGDKSVAGTDVGKGKQINMGYIPWDEGIATSYLWKEMLQERGYKPNLKQLDPGPLYSGIARGDVDFQTDAWLPTTHAQYWDKYGSKMEKLGAWYGPTSLELTVPSYVKGITSLADLKGQGKKFHGKIIGIESSAGEMKILKDKVLKEYGLEGEYKVVSSSTSSMLAELKRSIAKKEPVVVTLWSPHWAYNAYDLTKLKDPKGAFGKGEKLYSVARKGFSQDDPTVANWLKNFHLSDQQLTSLENRIQQAGEGKEQDAVRAWLKKHPGFVDKYAPVPGQKKDGRDAGKAVKMGYFPWDEAIATTYLWQNVLEDRGYRPSAKQLDPGPLFTALAQGQMDFQTDAWLPTTHAQYWKKYKSRSTDLGPWYDETSLELSTPEYVKGIDSLADLKGKGDKFDHKITGIESSAGEMKILKTVLKKYGLDKEYKVVSSSTSSMLSAVDRAVKQKKPILATTWSPHWVYSKYPMKKLKDPQGAWGKGDEIHVTAKKDFKKDFPELYGWLKNFHMSEKDLGSLEAAIQAGGKGKEKESARKWLDSRPGLVDKLAPVG</sequence>
<dbReference type="GO" id="GO:0005275">
    <property type="term" value="F:amine transmembrane transporter activity"/>
    <property type="evidence" value="ECO:0007669"/>
    <property type="project" value="TreeGrafter"/>
</dbReference>
<comment type="similarity">
    <text evidence="8">In the N-terminal section; belongs to the binding-protein-dependent transport system permease family.</text>
</comment>
<dbReference type="FunFam" id="1.10.3720.10:FF:000001">
    <property type="entry name" value="Glycine betaine ABC transporter, permease"/>
    <property type="match status" value="1"/>
</dbReference>
<evidence type="ECO:0000313" key="12">
    <source>
        <dbReference type="Proteomes" id="UP000477722"/>
    </source>
</evidence>
<dbReference type="Gene3D" id="3.40.190.100">
    <property type="entry name" value="Glycine betaine-binding periplasmic protein, domain 2"/>
    <property type="match status" value="3"/>
</dbReference>
<dbReference type="InterPro" id="IPR007210">
    <property type="entry name" value="ABC_Gly_betaine_transp_sub-bd"/>
</dbReference>
<comment type="similarity">
    <text evidence="7">In the C-terminal section; belongs to the OsmX family.</text>
</comment>
<evidence type="ECO:0000256" key="7">
    <source>
        <dbReference type="ARBA" id="ARBA00035642"/>
    </source>
</evidence>
<dbReference type="InterPro" id="IPR000515">
    <property type="entry name" value="MetI-like"/>
</dbReference>
<comment type="caution">
    <text evidence="11">The sequence shown here is derived from an EMBL/GenBank/DDBJ whole genome shotgun (WGS) entry which is preliminary data.</text>
</comment>
<dbReference type="GO" id="GO:0015871">
    <property type="term" value="P:choline transport"/>
    <property type="evidence" value="ECO:0007669"/>
    <property type="project" value="TreeGrafter"/>
</dbReference>
<comment type="subcellular location">
    <subcellularLocation>
        <location evidence="9">Cell membrane</location>
        <topology evidence="9">Multi-pass membrane protein</topology>
    </subcellularLocation>
    <subcellularLocation>
        <location evidence="1">Membrane</location>
        <topology evidence="1">Multi-pass membrane protein</topology>
    </subcellularLocation>
</comment>
<dbReference type="GO" id="GO:0031460">
    <property type="term" value="P:glycine betaine transport"/>
    <property type="evidence" value="ECO:0007669"/>
    <property type="project" value="TreeGrafter"/>
</dbReference>
<keyword evidence="4 9" id="KW-0812">Transmembrane</keyword>
<dbReference type="SUPFAM" id="SSF53850">
    <property type="entry name" value="Periplasmic binding protein-like II"/>
    <property type="match status" value="2"/>
</dbReference>
<evidence type="ECO:0000313" key="11">
    <source>
        <dbReference type="EMBL" id="NGO67323.1"/>
    </source>
</evidence>
<dbReference type="CDD" id="cd06261">
    <property type="entry name" value="TM_PBP2"/>
    <property type="match status" value="1"/>
</dbReference>
<keyword evidence="2 9" id="KW-0813">Transport</keyword>
<reference evidence="11 12" key="1">
    <citation type="submission" date="2020-02" db="EMBL/GenBank/DDBJ databases">
        <title>Whole-genome analyses of novel actinobacteria.</title>
        <authorList>
            <person name="Sahin N."/>
            <person name="Tatar D."/>
        </authorList>
    </citation>
    <scope>NUCLEOTIDE SEQUENCE [LARGE SCALE GENOMIC DNA]</scope>
    <source>
        <strain evidence="11 12">SB3404</strain>
    </source>
</reference>
<dbReference type="SUPFAM" id="SSF161098">
    <property type="entry name" value="MetI-like"/>
    <property type="match status" value="1"/>
</dbReference>
<feature type="domain" description="ABC transmembrane type-1" evidence="10">
    <location>
        <begin position="87"/>
        <end position="266"/>
    </location>
</feature>
<dbReference type="PANTHER" id="PTHR47737">
    <property type="entry name" value="GLYCINE BETAINE/PROLINE BETAINE TRANSPORT SYSTEM PERMEASE PROTEIN PROW"/>
    <property type="match status" value="1"/>
</dbReference>
<keyword evidence="5 9" id="KW-1133">Transmembrane helix</keyword>
<keyword evidence="12" id="KW-1185">Reference proteome</keyword>
<accession>A0A6G4WQN1</accession>
<feature type="transmembrane region" description="Helical" evidence="9">
    <location>
        <begin position="48"/>
        <end position="78"/>
    </location>
</feature>
<dbReference type="PROSITE" id="PS50928">
    <property type="entry name" value="ABC_TM1"/>
    <property type="match status" value="1"/>
</dbReference>
<dbReference type="Proteomes" id="UP000477722">
    <property type="component" value="Unassembled WGS sequence"/>
</dbReference>
<feature type="transmembrane region" description="Helical" evidence="9">
    <location>
        <begin position="300"/>
        <end position="320"/>
    </location>
</feature>
<dbReference type="CDD" id="cd13639">
    <property type="entry name" value="PBP2_OpuAC_like"/>
    <property type="match status" value="2"/>
</dbReference>
<feature type="transmembrane region" description="Helical" evidence="9">
    <location>
        <begin position="236"/>
        <end position="262"/>
    </location>
</feature>
<proteinExistence type="inferred from homology"/>
<dbReference type="EMBL" id="JAAKZZ010000015">
    <property type="protein sequence ID" value="NGO67323.1"/>
    <property type="molecule type" value="Genomic_DNA"/>
</dbReference>
<keyword evidence="6 9" id="KW-0472">Membrane</keyword>
<evidence type="ECO:0000256" key="3">
    <source>
        <dbReference type="ARBA" id="ARBA00022475"/>
    </source>
</evidence>
<comment type="similarity">
    <text evidence="9">Belongs to the binding-protein-dependent transport system permease family.</text>
</comment>
<dbReference type="AlphaFoldDB" id="A0A6G4WQN1"/>
<dbReference type="PANTHER" id="PTHR47737:SF1">
    <property type="entry name" value="GLYCINE BETAINE_PROLINE BETAINE TRANSPORT SYSTEM PERMEASE PROTEIN PROW"/>
    <property type="match status" value="1"/>
</dbReference>
<evidence type="ECO:0000256" key="6">
    <source>
        <dbReference type="ARBA" id="ARBA00023136"/>
    </source>
</evidence>
<feature type="transmembrane region" description="Helical" evidence="9">
    <location>
        <begin position="201"/>
        <end position="224"/>
    </location>
</feature>
<evidence type="ECO:0000256" key="1">
    <source>
        <dbReference type="ARBA" id="ARBA00004141"/>
    </source>
</evidence>
<dbReference type="Pfam" id="PF04069">
    <property type="entry name" value="OpuAC"/>
    <property type="match status" value="2"/>
</dbReference>
<dbReference type="InterPro" id="IPR035906">
    <property type="entry name" value="MetI-like_sf"/>
</dbReference>
<evidence type="ECO:0000256" key="9">
    <source>
        <dbReference type="RuleBase" id="RU363032"/>
    </source>
</evidence>
<dbReference type="Gene3D" id="3.10.105.10">
    <property type="entry name" value="Dipeptide-binding Protein, Domain 3"/>
    <property type="match status" value="3"/>
</dbReference>
<gene>
    <name evidence="11" type="ORF">G5C65_02930</name>
</gene>
<dbReference type="Gene3D" id="1.10.3720.10">
    <property type="entry name" value="MetI-like"/>
    <property type="match status" value="1"/>
</dbReference>
<dbReference type="RefSeq" id="WP_165296984.1">
    <property type="nucleotide sequence ID" value="NZ_JAAKZZ010000015.1"/>
</dbReference>
<name>A0A6G4WQN1_9ACTN</name>
<evidence type="ECO:0000256" key="2">
    <source>
        <dbReference type="ARBA" id="ARBA00022448"/>
    </source>
</evidence>
<feature type="transmembrane region" description="Helical" evidence="9">
    <location>
        <begin position="90"/>
        <end position="114"/>
    </location>
</feature>
<organism evidence="11 12">
    <name type="scientific">Streptomyces boncukensis</name>
    <dbReference type="NCBI Taxonomy" id="2711219"/>
    <lineage>
        <taxon>Bacteria</taxon>
        <taxon>Bacillati</taxon>
        <taxon>Actinomycetota</taxon>
        <taxon>Actinomycetes</taxon>
        <taxon>Kitasatosporales</taxon>
        <taxon>Streptomycetaceae</taxon>
        <taxon>Streptomyces</taxon>
    </lineage>
</organism>
<evidence type="ECO:0000256" key="5">
    <source>
        <dbReference type="ARBA" id="ARBA00022989"/>
    </source>
</evidence>
<keyword evidence="3" id="KW-1003">Cell membrane</keyword>
<protein>
    <submittedName>
        <fullName evidence="11">ABC transporter permease subunit</fullName>
    </submittedName>
</protein>
<dbReference type="Pfam" id="PF00528">
    <property type="entry name" value="BPD_transp_1"/>
    <property type="match status" value="1"/>
</dbReference>
<dbReference type="GO" id="GO:0015226">
    <property type="term" value="F:carnitine transmembrane transporter activity"/>
    <property type="evidence" value="ECO:0007669"/>
    <property type="project" value="TreeGrafter"/>
</dbReference>
<dbReference type="GO" id="GO:0043190">
    <property type="term" value="C:ATP-binding cassette (ABC) transporter complex"/>
    <property type="evidence" value="ECO:0007669"/>
    <property type="project" value="InterPro"/>
</dbReference>
<evidence type="ECO:0000259" key="10">
    <source>
        <dbReference type="PROSITE" id="PS50928"/>
    </source>
</evidence>